<feature type="signal peptide" evidence="2">
    <location>
        <begin position="1"/>
        <end position="38"/>
    </location>
</feature>
<feature type="region of interest" description="Disordered" evidence="1">
    <location>
        <begin position="57"/>
        <end position="96"/>
    </location>
</feature>
<evidence type="ECO:0000256" key="1">
    <source>
        <dbReference type="SAM" id="MobiDB-lite"/>
    </source>
</evidence>
<keyword evidence="4" id="KW-1185">Reference proteome</keyword>
<gene>
    <name evidence="3" type="ORF">D1223_07435</name>
</gene>
<evidence type="ECO:0008006" key="5">
    <source>
        <dbReference type="Google" id="ProtNLM"/>
    </source>
</evidence>
<name>A0A399RKC8_9PROT</name>
<keyword evidence="2" id="KW-0732">Signal</keyword>
<accession>A0A399RKC8</accession>
<dbReference type="EMBL" id="QWFX01000006">
    <property type="protein sequence ID" value="RIJ30457.1"/>
    <property type="molecule type" value="Genomic_DNA"/>
</dbReference>
<reference evidence="3 4" key="1">
    <citation type="submission" date="2018-08" db="EMBL/GenBank/DDBJ databases">
        <title>Henriciella mobilis sp. nov., isolated from seawater.</title>
        <authorList>
            <person name="Cheng H."/>
            <person name="Wu Y.-H."/>
            <person name="Xu X.-W."/>
            <person name="Guo L.-L."/>
        </authorList>
    </citation>
    <scope>NUCLEOTIDE SEQUENCE [LARGE SCALE GENOMIC DNA]</scope>
    <source>
        <strain evidence="3 4">JN25</strain>
    </source>
</reference>
<dbReference type="AlphaFoldDB" id="A0A399RKC8"/>
<evidence type="ECO:0000313" key="3">
    <source>
        <dbReference type="EMBL" id="RIJ30457.1"/>
    </source>
</evidence>
<comment type="caution">
    <text evidence="3">The sequence shown here is derived from an EMBL/GenBank/DDBJ whole genome shotgun (WGS) entry which is preliminary data.</text>
</comment>
<dbReference type="Proteomes" id="UP000266385">
    <property type="component" value="Unassembled WGS sequence"/>
</dbReference>
<proteinExistence type="predicted"/>
<dbReference type="InterPro" id="IPR021236">
    <property type="entry name" value="Uncharacterised_YfdX"/>
</dbReference>
<protein>
    <recommendedName>
        <fullName evidence="5">YfdX protein</fullName>
    </recommendedName>
</protein>
<dbReference type="Pfam" id="PF10938">
    <property type="entry name" value="YfdX"/>
    <property type="match status" value="1"/>
</dbReference>
<feature type="region of interest" description="Disordered" evidence="1">
    <location>
        <begin position="276"/>
        <end position="297"/>
    </location>
</feature>
<organism evidence="3 4">
    <name type="scientific">Henriciella mobilis</name>
    <dbReference type="NCBI Taxonomy" id="2305467"/>
    <lineage>
        <taxon>Bacteria</taxon>
        <taxon>Pseudomonadati</taxon>
        <taxon>Pseudomonadota</taxon>
        <taxon>Alphaproteobacteria</taxon>
        <taxon>Hyphomonadales</taxon>
        <taxon>Hyphomonadaceae</taxon>
        <taxon>Henriciella</taxon>
    </lineage>
</organism>
<sequence>MEANVISKRNHSSKQGLFGRVSSGALIAMMAFSATACAESEADSTAASDAPGKIELAQVDQTPNDTKAVETAKTPEAPSDQAETTKSVEPSVADEASRQIAEKRAALLKDAVTAIEESRKAVTALDDDDAEAALEALAAATGKLDIIVAREPDLALAPVSVTAIREDLIATVDGVKRLRKNIEDLIDDGEIQKAKPLIETFGSEIVITETSIPLATYPDAIKDVAALIDDGEIEAAKVALDTALSTMVITETVVPLPLLRAHAMLELAEDVLDEETTAEAEAKVESISGDNEEDRMTQAERLRENAAYQIELAKAFGYGDKSLYRQLERDLDKLKDRIADEKDTGDLFASLRRQITGLMPGDDE</sequence>
<feature type="chain" id="PRO_5017410053" description="YfdX protein" evidence="2">
    <location>
        <begin position="39"/>
        <end position="364"/>
    </location>
</feature>
<evidence type="ECO:0000313" key="4">
    <source>
        <dbReference type="Proteomes" id="UP000266385"/>
    </source>
</evidence>
<evidence type="ECO:0000256" key="2">
    <source>
        <dbReference type="SAM" id="SignalP"/>
    </source>
</evidence>